<dbReference type="Gene3D" id="3.40.50.300">
    <property type="entry name" value="P-loop containing nucleotide triphosphate hydrolases"/>
    <property type="match status" value="1"/>
</dbReference>
<dbReference type="InterPro" id="IPR045006">
    <property type="entry name" value="CHLI-like"/>
</dbReference>
<dbReference type="EMBL" id="AP017312">
    <property type="protein sequence ID" value="BAU27652.1"/>
    <property type="molecule type" value="Genomic_DNA"/>
</dbReference>
<accession>A0A0U4NFY1</accession>
<proteinExistence type="predicted"/>
<evidence type="ECO:0000313" key="1">
    <source>
        <dbReference type="EMBL" id="BAU27652.1"/>
    </source>
</evidence>
<keyword evidence="2" id="KW-1185">Reference proteome</keyword>
<dbReference type="KEGG" id="asoc:CB4_01826"/>
<dbReference type="PANTHER" id="PTHR32039">
    <property type="entry name" value="MAGNESIUM-CHELATASE SUBUNIT CHLI"/>
    <property type="match status" value="1"/>
</dbReference>
<dbReference type="Proteomes" id="UP000217696">
    <property type="component" value="Chromosome"/>
</dbReference>
<sequence>MSGPLLDRMDMHVEVPRVEAEELDRLSVSSLDMRRRVEEARARQSERYEKTNYKYNADLSGAVLRTHVQLSREGERFLSAIYRTTGLSNRSYDKILKISRSIADLDGCEEIHEEHIAEALQYRVLDRADWKR</sequence>
<dbReference type="SUPFAM" id="SSF52540">
    <property type="entry name" value="P-loop containing nucleoside triphosphate hydrolases"/>
    <property type="match status" value="1"/>
</dbReference>
<name>A0A0U4NFY1_9BACL</name>
<evidence type="ECO:0000313" key="2">
    <source>
        <dbReference type="Proteomes" id="UP000217696"/>
    </source>
</evidence>
<gene>
    <name evidence="1" type="primary">comM_2</name>
    <name evidence="1" type="ORF">CB4_01826</name>
</gene>
<dbReference type="PANTHER" id="PTHR32039:SF7">
    <property type="entry name" value="COMPETENCE PROTEIN COMM"/>
    <property type="match status" value="1"/>
</dbReference>
<dbReference type="AlphaFoldDB" id="A0A0U4NFY1"/>
<protein>
    <submittedName>
        <fullName evidence="1">Competence protein ComM</fullName>
    </submittedName>
</protein>
<organism evidence="1 2">
    <name type="scientific">Aneurinibacillus soli</name>
    <dbReference type="NCBI Taxonomy" id="1500254"/>
    <lineage>
        <taxon>Bacteria</taxon>
        <taxon>Bacillati</taxon>
        <taxon>Bacillota</taxon>
        <taxon>Bacilli</taxon>
        <taxon>Bacillales</taxon>
        <taxon>Paenibacillaceae</taxon>
        <taxon>Aneurinibacillus group</taxon>
        <taxon>Aneurinibacillus</taxon>
    </lineage>
</organism>
<dbReference type="InterPro" id="IPR025158">
    <property type="entry name" value="Mg_chelat-rel_C"/>
</dbReference>
<dbReference type="InterPro" id="IPR027417">
    <property type="entry name" value="P-loop_NTPase"/>
</dbReference>
<reference evidence="1 2" key="1">
    <citation type="submission" date="2015-12" db="EMBL/GenBank/DDBJ databases">
        <title>Genome sequence of Aneurinibacillus soli.</title>
        <authorList>
            <person name="Lee J.S."/>
            <person name="Lee K.C."/>
            <person name="Kim K.K."/>
            <person name="Lee B.W."/>
        </authorList>
    </citation>
    <scope>NUCLEOTIDE SEQUENCE [LARGE SCALE GENOMIC DNA]</scope>
    <source>
        <strain evidence="1 2">CB4</strain>
    </source>
</reference>
<dbReference type="Pfam" id="PF13335">
    <property type="entry name" value="Mg_chelatase_C"/>
    <property type="match status" value="1"/>
</dbReference>